<keyword evidence="2" id="KW-0288">FMN</keyword>
<feature type="domain" description="NADPH-dependent FMN reductase-like" evidence="3">
    <location>
        <begin position="1"/>
        <end position="106"/>
    </location>
</feature>
<dbReference type="InterPro" id="IPR005025">
    <property type="entry name" value="FMN_Rdtase-like_dom"/>
</dbReference>
<keyword evidence="1" id="KW-0285">Flavoprotein</keyword>
<dbReference type="Gene3D" id="3.40.50.360">
    <property type="match status" value="1"/>
</dbReference>
<dbReference type="InterPro" id="IPR029039">
    <property type="entry name" value="Flavoprotein-like_sf"/>
</dbReference>
<dbReference type="RefSeq" id="WP_002823333.1">
    <property type="nucleotide sequence ID" value="NZ_CP099554.1"/>
</dbReference>
<sequence>MKINVFLNSSQNTNGETAKLAQKFFDGEPYQTYNLIDYHIDQLGQVTNQDQFTELALQLKKVDIIAIGTPIYWNDMTGSLKTWLDRHRLVSDIYRDKKTVILAQGSNPDNSEVFRSINHVFETFTNRFSMRYCGIVTPTKVANKNITTI</sequence>
<dbReference type="EMBL" id="RDCL01000011">
    <property type="protein sequence ID" value="RMW57283.1"/>
    <property type="molecule type" value="Genomic_DNA"/>
</dbReference>
<reference evidence="4 5" key="1">
    <citation type="submission" date="2018-10" db="EMBL/GenBank/DDBJ databases">
        <title>Genome sequences of five Lactobacillus pentosus strains isolated from brines of traditionally fermented spanish-style green table olives and differences between them.</title>
        <authorList>
            <person name="Jimenez Diaz R."/>
        </authorList>
    </citation>
    <scope>NUCLEOTIDE SEQUENCE [LARGE SCALE GENOMIC DNA]</scope>
    <source>
        <strain evidence="4 5">IG8</strain>
    </source>
</reference>
<dbReference type="PANTHER" id="PTHR43278">
    <property type="entry name" value="NAD(P)H-DEPENDENT FMN-CONTAINING OXIDOREDUCTASE YWQN-RELATED"/>
    <property type="match status" value="1"/>
</dbReference>
<dbReference type="InterPro" id="IPR051796">
    <property type="entry name" value="ISF_SsuE-like"/>
</dbReference>
<dbReference type="AlphaFoldDB" id="A0AB37RNI8"/>
<protein>
    <submittedName>
        <fullName evidence="4">Flavodoxin family protein</fullName>
    </submittedName>
</protein>
<dbReference type="PANTHER" id="PTHR43278:SF4">
    <property type="entry name" value="NAD(P)H-DEPENDENT FMN-CONTAINING OXIDOREDUCTASE YWQN-RELATED"/>
    <property type="match status" value="1"/>
</dbReference>
<gene>
    <name evidence="4" type="ORF">D6U17_00915</name>
</gene>
<organism evidence="4 5">
    <name type="scientific">Lactiplantibacillus pentosus</name>
    <name type="common">Lactobacillus pentosus</name>
    <dbReference type="NCBI Taxonomy" id="1589"/>
    <lineage>
        <taxon>Bacteria</taxon>
        <taxon>Bacillati</taxon>
        <taxon>Bacillota</taxon>
        <taxon>Bacilli</taxon>
        <taxon>Lactobacillales</taxon>
        <taxon>Lactobacillaceae</taxon>
        <taxon>Lactiplantibacillus</taxon>
    </lineage>
</organism>
<evidence type="ECO:0000259" key="3">
    <source>
        <dbReference type="Pfam" id="PF03358"/>
    </source>
</evidence>
<comment type="caution">
    <text evidence="4">The sequence shown here is derived from an EMBL/GenBank/DDBJ whole genome shotgun (WGS) entry which is preliminary data.</text>
</comment>
<dbReference type="Proteomes" id="UP000281061">
    <property type="component" value="Unassembled WGS sequence"/>
</dbReference>
<evidence type="ECO:0000256" key="1">
    <source>
        <dbReference type="ARBA" id="ARBA00022630"/>
    </source>
</evidence>
<evidence type="ECO:0000256" key="2">
    <source>
        <dbReference type="ARBA" id="ARBA00022643"/>
    </source>
</evidence>
<dbReference type="SUPFAM" id="SSF52218">
    <property type="entry name" value="Flavoproteins"/>
    <property type="match status" value="1"/>
</dbReference>
<dbReference type="Pfam" id="PF03358">
    <property type="entry name" value="FMN_red"/>
    <property type="match status" value="1"/>
</dbReference>
<evidence type="ECO:0000313" key="4">
    <source>
        <dbReference type="EMBL" id="RMW57283.1"/>
    </source>
</evidence>
<proteinExistence type="predicted"/>
<name>A0AB37RNI8_LACPE</name>
<accession>A0AB37RNI8</accession>
<dbReference type="GO" id="GO:0016491">
    <property type="term" value="F:oxidoreductase activity"/>
    <property type="evidence" value="ECO:0007669"/>
    <property type="project" value="InterPro"/>
</dbReference>
<evidence type="ECO:0000313" key="5">
    <source>
        <dbReference type="Proteomes" id="UP000281061"/>
    </source>
</evidence>